<sequence>MSIETTAGTETPAPLAFRAARRRRRRLPSIAVLLSIAYLACIVVAGVFGPLLVPHANVQSLTDGLQGMSSQHWLGTDDLGRDIFERVVLGARTALYGPLLIALGAFVIGCVLGLTAGYVGGIPGGIIMRWVDLMYALPGVLVAIVAIGVLGGGYWVAVAVIMILSAPYDTRLVRAVTIEQKGRPYVEAARTLGMSRSRVMFRHLLPNVLPLAVSQAFLSFAFALINLSALSFLGLGSTPGSADWGTMLAESQASLLDNPLIAIGPALAIIFAAVSVNVLGDYVFDRLSTKEGRND</sequence>
<organism evidence="9 10">
    <name type="scientific">Nocardioides simplex</name>
    <name type="common">Arthrobacter simplex</name>
    <dbReference type="NCBI Taxonomy" id="2045"/>
    <lineage>
        <taxon>Bacteria</taxon>
        <taxon>Bacillati</taxon>
        <taxon>Actinomycetota</taxon>
        <taxon>Actinomycetes</taxon>
        <taxon>Propionibacteriales</taxon>
        <taxon>Nocardioidaceae</taxon>
        <taxon>Pimelobacter</taxon>
    </lineage>
</organism>
<dbReference type="PANTHER" id="PTHR43386:SF1">
    <property type="entry name" value="D,D-DIPEPTIDE TRANSPORT SYSTEM PERMEASE PROTEIN DDPC-RELATED"/>
    <property type="match status" value="1"/>
</dbReference>
<dbReference type="Gene3D" id="1.10.3720.10">
    <property type="entry name" value="MetI-like"/>
    <property type="match status" value="1"/>
</dbReference>
<dbReference type="GO" id="GO:0005886">
    <property type="term" value="C:plasma membrane"/>
    <property type="evidence" value="ECO:0007669"/>
    <property type="project" value="UniProtKB-SubCell"/>
</dbReference>
<evidence type="ECO:0000256" key="7">
    <source>
        <dbReference type="RuleBase" id="RU363032"/>
    </source>
</evidence>
<name>A0A7J5E374_NOCSI</name>
<dbReference type="Proteomes" id="UP000449906">
    <property type="component" value="Unassembled WGS sequence"/>
</dbReference>
<dbReference type="SUPFAM" id="SSF161098">
    <property type="entry name" value="MetI-like"/>
    <property type="match status" value="1"/>
</dbReference>
<comment type="subcellular location">
    <subcellularLocation>
        <location evidence="1 7">Cell membrane</location>
        <topology evidence="1 7">Multi-pass membrane protein</topology>
    </subcellularLocation>
</comment>
<keyword evidence="4 7" id="KW-0812">Transmembrane</keyword>
<dbReference type="Pfam" id="PF00528">
    <property type="entry name" value="BPD_transp_1"/>
    <property type="match status" value="1"/>
</dbReference>
<keyword evidence="6 7" id="KW-0472">Membrane</keyword>
<dbReference type="AlphaFoldDB" id="A0A7J5E374"/>
<dbReference type="CDD" id="cd06261">
    <property type="entry name" value="TM_PBP2"/>
    <property type="match status" value="1"/>
</dbReference>
<evidence type="ECO:0000256" key="6">
    <source>
        <dbReference type="ARBA" id="ARBA00023136"/>
    </source>
</evidence>
<dbReference type="InterPro" id="IPR035906">
    <property type="entry name" value="MetI-like_sf"/>
</dbReference>
<feature type="transmembrane region" description="Helical" evidence="7">
    <location>
        <begin position="260"/>
        <end position="284"/>
    </location>
</feature>
<dbReference type="PANTHER" id="PTHR43386">
    <property type="entry name" value="OLIGOPEPTIDE TRANSPORT SYSTEM PERMEASE PROTEIN APPC"/>
    <property type="match status" value="1"/>
</dbReference>
<evidence type="ECO:0000256" key="5">
    <source>
        <dbReference type="ARBA" id="ARBA00022989"/>
    </source>
</evidence>
<evidence type="ECO:0000313" key="10">
    <source>
        <dbReference type="Proteomes" id="UP000449906"/>
    </source>
</evidence>
<protein>
    <submittedName>
        <fullName evidence="9">ABC transporter permease</fullName>
    </submittedName>
</protein>
<proteinExistence type="inferred from homology"/>
<evidence type="ECO:0000256" key="2">
    <source>
        <dbReference type="ARBA" id="ARBA00022448"/>
    </source>
</evidence>
<dbReference type="PROSITE" id="PS50928">
    <property type="entry name" value="ABC_TM1"/>
    <property type="match status" value="1"/>
</dbReference>
<dbReference type="GO" id="GO:0055085">
    <property type="term" value="P:transmembrane transport"/>
    <property type="evidence" value="ECO:0007669"/>
    <property type="project" value="InterPro"/>
</dbReference>
<dbReference type="InterPro" id="IPR050366">
    <property type="entry name" value="BP-dependent_transpt_permease"/>
</dbReference>
<comment type="caution">
    <text evidence="9">The sequence shown here is derived from an EMBL/GenBank/DDBJ whole genome shotgun (WGS) entry which is preliminary data.</text>
</comment>
<comment type="similarity">
    <text evidence="7">Belongs to the binding-protein-dependent transport system permease family.</text>
</comment>
<dbReference type="RefSeq" id="WP_151580032.1">
    <property type="nucleotide sequence ID" value="NZ_JBIWND010000001.1"/>
</dbReference>
<keyword evidence="3" id="KW-1003">Cell membrane</keyword>
<feature type="transmembrane region" description="Helical" evidence="7">
    <location>
        <begin position="30"/>
        <end position="53"/>
    </location>
</feature>
<feature type="transmembrane region" description="Helical" evidence="7">
    <location>
        <begin position="95"/>
        <end position="118"/>
    </location>
</feature>
<gene>
    <name evidence="9" type="ORF">F9L07_13155</name>
</gene>
<accession>A0A7J5E374</accession>
<evidence type="ECO:0000256" key="4">
    <source>
        <dbReference type="ARBA" id="ARBA00022692"/>
    </source>
</evidence>
<dbReference type="InterPro" id="IPR000515">
    <property type="entry name" value="MetI-like"/>
</dbReference>
<dbReference type="EMBL" id="WBVM01000001">
    <property type="protein sequence ID" value="KAB2812688.1"/>
    <property type="molecule type" value="Genomic_DNA"/>
</dbReference>
<feature type="domain" description="ABC transmembrane type-1" evidence="8">
    <location>
        <begin position="95"/>
        <end position="280"/>
    </location>
</feature>
<reference evidence="9 10" key="1">
    <citation type="submission" date="2019-09" db="EMBL/GenBank/DDBJ databases">
        <title>Pimelobacter sp. isolated from Paulinella.</title>
        <authorList>
            <person name="Jeong S.E."/>
        </authorList>
    </citation>
    <scope>NUCLEOTIDE SEQUENCE [LARGE SCALE GENOMIC DNA]</scope>
    <source>
        <strain evidence="9 10">Pch-N</strain>
    </source>
</reference>
<evidence type="ECO:0000256" key="1">
    <source>
        <dbReference type="ARBA" id="ARBA00004651"/>
    </source>
</evidence>
<evidence type="ECO:0000256" key="3">
    <source>
        <dbReference type="ARBA" id="ARBA00022475"/>
    </source>
</evidence>
<keyword evidence="2 7" id="KW-0813">Transport</keyword>
<keyword evidence="5 7" id="KW-1133">Transmembrane helix</keyword>
<evidence type="ECO:0000259" key="8">
    <source>
        <dbReference type="PROSITE" id="PS50928"/>
    </source>
</evidence>
<evidence type="ECO:0000313" key="9">
    <source>
        <dbReference type="EMBL" id="KAB2812688.1"/>
    </source>
</evidence>